<dbReference type="Proteomes" id="UP000445696">
    <property type="component" value="Unassembled WGS sequence"/>
</dbReference>
<comment type="similarity">
    <text evidence="3">Belongs to the UreF family.</text>
</comment>
<dbReference type="PANTHER" id="PTHR33620:SF1">
    <property type="entry name" value="UREASE ACCESSORY PROTEIN F"/>
    <property type="match status" value="1"/>
</dbReference>
<dbReference type="Gene3D" id="1.10.4190.10">
    <property type="entry name" value="Urease accessory protein UreF"/>
    <property type="match status" value="1"/>
</dbReference>
<accession>A0A845MKR1</accession>
<dbReference type="Pfam" id="PF01730">
    <property type="entry name" value="UreF"/>
    <property type="match status" value="1"/>
</dbReference>
<protein>
    <recommendedName>
        <fullName evidence="3">Urease accessory protein UreF</fullName>
    </recommendedName>
</protein>
<comment type="subcellular location">
    <subcellularLocation>
        <location evidence="3">Cytoplasm</location>
    </subcellularLocation>
</comment>
<name>A0A845MKR1_9PROT</name>
<keyword evidence="2 3" id="KW-0143">Chaperone</keyword>
<sequence>MDNTALFHLMSWMSPSYPIGAYTYSHGIEFAVEEGLVTSLDDLVPWIADILAFGGGTSDSILLAAAYGAAQEKDIEALREIAEIGHAFSPTKEIALETTQQGRAFVNVIKDVSPEVPTLSALQKIWPGQLIHSVAVGIVAADHEVPLAETLTAYLHGFVSNLVSAAVRLVPLGQTDGQRAIAALSGDVRRVAKQALDSRINDLGSATLMVDWCSASHETQYTRLFRS</sequence>
<comment type="caution">
    <text evidence="4">The sequence shown here is derived from an EMBL/GenBank/DDBJ whole genome shotgun (WGS) entry which is preliminary data.</text>
</comment>
<keyword evidence="1 3" id="KW-0996">Nickel insertion</keyword>
<comment type="subunit">
    <text evidence="3">UreD, UreF and UreG form a complex that acts as a GTP-hydrolysis-dependent molecular chaperone, activating the urease apoprotein by helping to assemble the nickel containing metallocenter of UreC. The UreE protein probably delivers the nickel.</text>
</comment>
<dbReference type="AlphaFoldDB" id="A0A845MKR1"/>
<dbReference type="InterPro" id="IPR002639">
    <property type="entry name" value="UreF"/>
</dbReference>
<dbReference type="GO" id="GO:0016151">
    <property type="term" value="F:nickel cation binding"/>
    <property type="evidence" value="ECO:0007669"/>
    <property type="project" value="UniProtKB-UniRule"/>
</dbReference>
<dbReference type="PIRSF" id="PIRSF009467">
    <property type="entry name" value="Ureas_acces_UreF"/>
    <property type="match status" value="1"/>
</dbReference>
<evidence type="ECO:0000256" key="3">
    <source>
        <dbReference type="HAMAP-Rule" id="MF_01385"/>
    </source>
</evidence>
<dbReference type="InterPro" id="IPR038277">
    <property type="entry name" value="UreF_sf"/>
</dbReference>
<evidence type="ECO:0000256" key="1">
    <source>
        <dbReference type="ARBA" id="ARBA00022988"/>
    </source>
</evidence>
<dbReference type="EMBL" id="WTVA01000015">
    <property type="protein sequence ID" value="MZR23757.1"/>
    <property type="molecule type" value="Genomic_DNA"/>
</dbReference>
<dbReference type="PANTHER" id="PTHR33620">
    <property type="entry name" value="UREASE ACCESSORY PROTEIN F"/>
    <property type="match status" value="1"/>
</dbReference>
<dbReference type="HAMAP" id="MF_01385">
    <property type="entry name" value="UreF"/>
    <property type="match status" value="1"/>
</dbReference>
<evidence type="ECO:0000313" key="4">
    <source>
        <dbReference type="EMBL" id="MZR23757.1"/>
    </source>
</evidence>
<dbReference type="OrthoDB" id="9798772at2"/>
<dbReference type="GO" id="GO:0005737">
    <property type="term" value="C:cytoplasm"/>
    <property type="evidence" value="ECO:0007669"/>
    <property type="project" value="UniProtKB-SubCell"/>
</dbReference>
<evidence type="ECO:0000256" key="2">
    <source>
        <dbReference type="ARBA" id="ARBA00023186"/>
    </source>
</evidence>
<keyword evidence="5" id="KW-1185">Reference proteome</keyword>
<evidence type="ECO:0000313" key="5">
    <source>
        <dbReference type="Proteomes" id="UP000445696"/>
    </source>
</evidence>
<comment type="function">
    <text evidence="3">Required for maturation of urease via the functional incorporation of the urease nickel metallocenter.</text>
</comment>
<proteinExistence type="inferred from homology"/>
<keyword evidence="3" id="KW-0963">Cytoplasm</keyword>
<gene>
    <name evidence="3" type="primary">ureF</name>
    <name evidence="4" type="ORF">GQF03_15575</name>
</gene>
<reference evidence="4 5" key="1">
    <citation type="journal article" date="2014" name="Int. J. Syst. Evol. Microbiol.">
        <title>Sneathiella chungangensis sp. nov., isolated from a marine sand, and emended description of the genus Sneathiella.</title>
        <authorList>
            <person name="Siamphan C."/>
            <person name="Kim H."/>
            <person name="Lee J.S."/>
            <person name="Kim W."/>
        </authorList>
    </citation>
    <scope>NUCLEOTIDE SEQUENCE [LARGE SCALE GENOMIC DNA]</scope>
    <source>
        <strain evidence="4 5">KCTC 32476</strain>
    </source>
</reference>
<organism evidence="4 5">
    <name type="scientific">Sneathiella chungangensis</name>
    <dbReference type="NCBI Taxonomy" id="1418234"/>
    <lineage>
        <taxon>Bacteria</taxon>
        <taxon>Pseudomonadati</taxon>
        <taxon>Pseudomonadota</taxon>
        <taxon>Alphaproteobacteria</taxon>
        <taxon>Sneathiellales</taxon>
        <taxon>Sneathiellaceae</taxon>
        <taxon>Sneathiella</taxon>
    </lineage>
</organism>